<keyword evidence="8" id="KW-1185">Reference proteome</keyword>
<keyword evidence="5" id="KW-0501">Molybdenum cofactor biosynthesis</keyword>
<evidence type="ECO:0000313" key="8">
    <source>
        <dbReference type="Proteomes" id="UP000727907"/>
    </source>
</evidence>
<evidence type="ECO:0000256" key="4">
    <source>
        <dbReference type="ARBA" id="ARBA00047317"/>
    </source>
</evidence>
<dbReference type="InterPro" id="IPR005110">
    <property type="entry name" value="MoeA_linker/N"/>
</dbReference>
<dbReference type="CDD" id="cd00887">
    <property type="entry name" value="MoeA"/>
    <property type="match status" value="1"/>
</dbReference>
<proteinExistence type="inferred from homology"/>
<evidence type="ECO:0000256" key="2">
    <source>
        <dbReference type="ARBA" id="ARBA00005046"/>
    </source>
</evidence>
<dbReference type="NCBIfam" id="NF045515">
    <property type="entry name" value="Glp_gephyrin"/>
    <property type="match status" value="1"/>
</dbReference>
<comment type="catalytic activity">
    <reaction evidence="4">
        <text>adenylyl-molybdopterin + molybdate = Mo-molybdopterin + AMP + H(+)</text>
        <dbReference type="Rhea" id="RHEA:35047"/>
        <dbReference type="ChEBI" id="CHEBI:15378"/>
        <dbReference type="ChEBI" id="CHEBI:36264"/>
        <dbReference type="ChEBI" id="CHEBI:62727"/>
        <dbReference type="ChEBI" id="CHEBI:71302"/>
        <dbReference type="ChEBI" id="CHEBI:456215"/>
        <dbReference type="EC" id="2.10.1.1"/>
    </reaction>
</comment>
<evidence type="ECO:0000313" key="7">
    <source>
        <dbReference type="EMBL" id="MBU8877120.1"/>
    </source>
</evidence>
<keyword evidence="5" id="KW-0460">Magnesium</keyword>
<dbReference type="EMBL" id="JAHOPB010000003">
    <property type="protein sequence ID" value="MBU8877120.1"/>
    <property type="molecule type" value="Genomic_DNA"/>
</dbReference>
<dbReference type="InterPro" id="IPR008284">
    <property type="entry name" value="MoCF_biosynth_CS"/>
</dbReference>
<protein>
    <recommendedName>
        <fullName evidence="5">Molybdopterin molybdenumtransferase</fullName>
        <ecNumber evidence="5">2.10.1.1</ecNumber>
    </recommendedName>
</protein>
<dbReference type="InterPro" id="IPR001453">
    <property type="entry name" value="MoaB/Mog_dom"/>
</dbReference>
<dbReference type="Pfam" id="PF03454">
    <property type="entry name" value="MoeA_C"/>
    <property type="match status" value="1"/>
</dbReference>
<keyword evidence="5" id="KW-0808">Transferase</keyword>
<dbReference type="Proteomes" id="UP000727907">
    <property type="component" value="Unassembled WGS sequence"/>
</dbReference>
<evidence type="ECO:0000256" key="3">
    <source>
        <dbReference type="ARBA" id="ARBA00010763"/>
    </source>
</evidence>
<feature type="domain" description="MoaB/Mog" evidence="6">
    <location>
        <begin position="179"/>
        <end position="316"/>
    </location>
</feature>
<comment type="cofactor">
    <cofactor evidence="5">
        <name>Mg(2+)</name>
        <dbReference type="ChEBI" id="CHEBI:18420"/>
    </cofactor>
</comment>
<comment type="similarity">
    <text evidence="3 5">Belongs to the MoeA family.</text>
</comment>
<dbReference type="InterPro" id="IPR038987">
    <property type="entry name" value="MoeA-like"/>
</dbReference>
<organism evidence="7 8">
    <name type="scientific">Reyranella humidisoli</name>
    <dbReference type="NCBI Taxonomy" id="2849149"/>
    <lineage>
        <taxon>Bacteria</taxon>
        <taxon>Pseudomonadati</taxon>
        <taxon>Pseudomonadota</taxon>
        <taxon>Alphaproteobacteria</taxon>
        <taxon>Hyphomicrobiales</taxon>
        <taxon>Reyranellaceae</taxon>
        <taxon>Reyranella</taxon>
    </lineage>
</organism>
<dbReference type="InterPro" id="IPR005111">
    <property type="entry name" value="MoeA_C_domain_IV"/>
</dbReference>
<keyword evidence="5" id="KW-0479">Metal-binding</keyword>
<evidence type="ECO:0000259" key="6">
    <source>
        <dbReference type="SMART" id="SM00852"/>
    </source>
</evidence>
<dbReference type="PANTHER" id="PTHR10192">
    <property type="entry name" value="MOLYBDOPTERIN BIOSYNTHESIS PROTEIN"/>
    <property type="match status" value="1"/>
</dbReference>
<evidence type="ECO:0000256" key="1">
    <source>
        <dbReference type="ARBA" id="ARBA00002901"/>
    </source>
</evidence>
<comment type="function">
    <text evidence="1 5">Catalyzes the insertion of molybdate into adenylated molybdopterin with the concomitant release of AMP.</text>
</comment>
<name>A0ABS6IS10_9HYPH</name>
<dbReference type="EC" id="2.10.1.1" evidence="5"/>
<evidence type="ECO:0000256" key="5">
    <source>
        <dbReference type="RuleBase" id="RU365090"/>
    </source>
</evidence>
<dbReference type="Pfam" id="PF00994">
    <property type="entry name" value="MoCF_biosynth"/>
    <property type="match status" value="1"/>
</dbReference>
<dbReference type="SMART" id="SM00852">
    <property type="entry name" value="MoCF_biosynth"/>
    <property type="match status" value="1"/>
</dbReference>
<keyword evidence="5" id="KW-0500">Molybdenum</keyword>
<gene>
    <name evidence="7" type="ORF">KQ910_25335</name>
</gene>
<dbReference type="PROSITE" id="PS01079">
    <property type="entry name" value="MOCF_BIOSYNTHESIS_2"/>
    <property type="match status" value="1"/>
</dbReference>
<accession>A0ABS6IS10</accession>
<dbReference type="Pfam" id="PF03453">
    <property type="entry name" value="MoeA_N"/>
    <property type="match status" value="1"/>
</dbReference>
<reference evidence="7 8" key="1">
    <citation type="submission" date="2021-06" db="EMBL/GenBank/DDBJ databases">
        <authorList>
            <person name="Lee D.H."/>
        </authorList>
    </citation>
    <scope>NUCLEOTIDE SEQUENCE [LARGE SCALE GENOMIC DNA]</scope>
    <source>
        <strain evidence="7 8">MMS21-HV4-11</strain>
    </source>
</reference>
<sequence length="408" mass="42928">MKPGMLSVRDAHARVIAAFEALPSETVSVADAAGRVLAVPPRARLTQPPADLSAMDGYAVRAADVSAVPAVLTLVGQAPAGGSYDHALQPGETVRIFTGGPLPMGADSIVIQEDTKADGPRITILEAPSVGRHIRKAGLDFSAGDSPLEAGRTLTTRDVALAAAMNHPWLSVHRKPRVAILSTGDELVMPGEPVGRNQIVSSSGIAVAALVRGWGGEPTLFDIARDDAKLIERCIEAGAQHDLLITLGGASVGDHDLVQDALKAQGFDMDFWKIAMRPGKPLMFAARDRARVLGLPGNPVSTMVCALLFLKPALERMLGQSGDLARTVPARLAVDVKQNDQREDYVRSRLARSGDGSLTVDPHPVQDSSMLSVLAACDGLMIRPAHDPARKAGDTVQVVDLQSLSGGY</sequence>
<comment type="caution">
    <text evidence="7">The sequence shown here is derived from an EMBL/GenBank/DDBJ whole genome shotgun (WGS) entry which is preliminary data.</text>
</comment>
<comment type="pathway">
    <text evidence="2 5">Cofactor biosynthesis; molybdopterin biosynthesis.</text>
</comment>
<dbReference type="PANTHER" id="PTHR10192:SF5">
    <property type="entry name" value="GEPHYRIN"/>
    <property type="match status" value="1"/>
</dbReference>